<dbReference type="AlphaFoldDB" id="A0A914X7G1"/>
<proteinExistence type="predicted"/>
<evidence type="ECO:0000313" key="2">
    <source>
        <dbReference type="Proteomes" id="UP000887566"/>
    </source>
</evidence>
<dbReference type="Pfam" id="PF00300">
    <property type="entry name" value="His_Phos_1"/>
    <property type="match status" value="1"/>
</dbReference>
<dbReference type="PANTHER" id="PTHR16469">
    <property type="entry name" value="UBIQUITIN-ASSOCIATED AND SH3 DOMAIN-CONTAINING BA-RELATED"/>
    <property type="match status" value="1"/>
</dbReference>
<dbReference type="CDD" id="cd07067">
    <property type="entry name" value="HP_PGM_like"/>
    <property type="match status" value="1"/>
</dbReference>
<sequence length="417" mass="46093">MAAPTELHCGYTPQPSKTSLAIIADAKTNINSTISATTGASHSLASGQDRCTKSLPTDDASAAAWASCYPTIRAASRHTTMTVTARTQSVTINGNDMQIIKTSDTQATSKNGAQSVKMNDSQLTRKNNNSRPSGGPDEDSPIGHPIVSMTHARAFKGKRLIVMRHAESMDFVFGNWIIEAYEEGDYKPYDLNQPLTLPKRPRLHYWRDAPLTEMGGMTAQLVGRGLHFNHARPAFIVSSPALSCVQTAAGLAKTLKCDQPISICIEPSLFDFAEEAPEFVSPQRLLELDYPINVSYKPLMSYDKLYRLRETPTEFKKRMSTVIRSLVELSKGTIVVVGHAATVDLTTRSLLDMNERETTIGEEVEVNASHYPFCSIVAIEQAIDGSWRVLHNATPSLSYMNCTSRIDHRYFYRNEIV</sequence>
<dbReference type="Proteomes" id="UP000887566">
    <property type="component" value="Unplaced"/>
</dbReference>
<keyword evidence="2" id="KW-1185">Reference proteome</keyword>
<dbReference type="Gene3D" id="3.40.50.1240">
    <property type="entry name" value="Phosphoglycerate mutase-like"/>
    <property type="match status" value="1"/>
</dbReference>
<dbReference type="InterPro" id="IPR013078">
    <property type="entry name" value="His_Pase_superF_clade-1"/>
</dbReference>
<feature type="region of interest" description="Disordered" evidence="1">
    <location>
        <begin position="103"/>
        <end position="145"/>
    </location>
</feature>
<dbReference type="SUPFAM" id="SSF53254">
    <property type="entry name" value="Phosphoglycerate mutase-like"/>
    <property type="match status" value="1"/>
</dbReference>
<dbReference type="WBParaSite" id="PSAMB.scaffold705size43410.g8265.t1">
    <property type="protein sequence ID" value="PSAMB.scaffold705size43410.g8265.t1"/>
    <property type="gene ID" value="PSAMB.scaffold705size43410.g8265"/>
</dbReference>
<name>A0A914X7G1_9BILA</name>
<protein>
    <submittedName>
        <fullName evidence="3">Uncharacterized protein</fullName>
    </submittedName>
</protein>
<accession>A0A914X7G1</accession>
<evidence type="ECO:0000313" key="3">
    <source>
        <dbReference type="WBParaSite" id="PSAMB.scaffold705size43410.g8265.t1"/>
    </source>
</evidence>
<evidence type="ECO:0000256" key="1">
    <source>
        <dbReference type="SAM" id="MobiDB-lite"/>
    </source>
</evidence>
<dbReference type="InterPro" id="IPR029033">
    <property type="entry name" value="His_PPase_superfam"/>
</dbReference>
<feature type="compositionally biased region" description="Polar residues" evidence="1">
    <location>
        <begin position="103"/>
        <end position="132"/>
    </location>
</feature>
<dbReference type="InterPro" id="IPR051710">
    <property type="entry name" value="Phosphatase_SH3-domain"/>
</dbReference>
<dbReference type="PANTHER" id="PTHR16469:SF27">
    <property type="entry name" value="UBIQUITIN-ASSOCIATED AND SH3 DOMAIN-CONTAINING BA-RELATED"/>
    <property type="match status" value="1"/>
</dbReference>
<dbReference type="GO" id="GO:0016791">
    <property type="term" value="F:phosphatase activity"/>
    <property type="evidence" value="ECO:0007669"/>
    <property type="project" value="UniProtKB-ARBA"/>
</dbReference>
<reference evidence="3" key="1">
    <citation type="submission" date="2022-11" db="UniProtKB">
        <authorList>
            <consortium name="WormBaseParasite"/>
        </authorList>
    </citation>
    <scope>IDENTIFICATION</scope>
</reference>
<organism evidence="2 3">
    <name type="scientific">Plectus sambesii</name>
    <dbReference type="NCBI Taxonomy" id="2011161"/>
    <lineage>
        <taxon>Eukaryota</taxon>
        <taxon>Metazoa</taxon>
        <taxon>Ecdysozoa</taxon>
        <taxon>Nematoda</taxon>
        <taxon>Chromadorea</taxon>
        <taxon>Plectida</taxon>
        <taxon>Plectina</taxon>
        <taxon>Plectoidea</taxon>
        <taxon>Plectidae</taxon>
        <taxon>Plectus</taxon>
    </lineage>
</organism>